<protein>
    <submittedName>
        <fullName evidence="1">Uncharacterized protein</fullName>
    </submittedName>
</protein>
<reference evidence="1" key="1">
    <citation type="submission" date="2021-01" db="EMBL/GenBank/DDBJ databases">
        <authorList>
            <consortium name="Genoscope - CEA"/>
            <person name="William W."/>
        </authorList>
    </citation>
    <scope>NUCLEOTIDE SEQUENCE</scope>
</reference>
<evidence type="ECO:0000313" key="2">
    <source>
        <dbReference type="Proteomes" id="UP000692954"/>
    </source>
</evidence>
<proteinExistence type="predicted"/>
<dbReference type="AlphaFoldDB" id="A0A8S1MBJ2"/>
<evidence type="ECO:0000313" key="1">
    <source>
        <dbReference type="EMBL" id="CAD8077049.1"/>
    </source>
</evidence>
<name>A0A8S1MBJ2_9CILI</name>
<comment type="caution">
    <text evidence="1">The sequence shown here is derived from an EMBL/GenBank/DDBJ whole genome shotgun (WGS) entry which is preliminary data.</text>
</comment>
<dbReference type="Proteomes" id="UP000692954">
    <property type="component" value="Unassembled WGS sequence"/>
</dbReference>
<gene>
    <name evidence="1" type="ORF">PSON_ATCC_30995.1.T0350301</name>
</gene>
<sequence>MMHYEKPQKRKIVSYAQIIEKRQQQKRKKFKGSIKLYQSIREAVNEIAIVNLLALSVISMKMKIRKIILIILNNCIVILLEAIDKSDINILDPEKFQCIQLWDQRKLRLLKYNIEKR</sequence>
<dbReference type="EMBL" id="CAJJDN010000035">
    <property type="protein sequence ID" value="CAD8077049.1"/>
    <property type="molecule type" value="Genomic_DNA"/>
</dbReference>
<accession>A0A8S1MBJ2</accession>
<organism evidence="1 2">
    <name type="scientific">Paramecium sonneborni</name>
    <dbReference type="NCBI Taxonomy" id="65129"/>
    <lineage>
        <taxon>Eukaryota</taxon>
        <taxon>Sar</taxon>
        <taxon>Alveolata</taxon>
        <taxon>Ciliophora</taxon>
        <taxon>Intramacronucleata</taxon>
        <taxon>Oligohymenophorea</taxon>
        <taxon>Peniculida</taxon>
        <taxon>Parameciidae</taxon>
        <taxon>Paramecium</taxon>
    </lineage>
</organism>
<keyword evidence="2" id="KW-1185">Reference proteome</keyword>